<reference evidence="4" key="1">
    <citation type="submission" date="2021-02" db="EMBL/GenBank/DDBJ databases">
        <authorList>
            <person name="Nowell W R."/>
        </authorList>
    </citation>
    <scope>NUCLEOTIDE SEQUENCE</scope>
</reference>
<evidence type="ECO:0000313" key="3">
    <source>
        <dbReference type="EMBL" id="CAF0877707.1"/>
    </source>
</evidence>
<evidence type="ECO:0000256" key="2">
    <source>
        <dbReference type="SAM" id="SignalP"/>
    </source>
</evidence>
<keyword evidence="1" id="KW-1133">Transmembrane helix</keyword>
<keyword evidence="1" id="KW-0472">Membrane</keyword>
<dbReference type="EMBL" id="CAJNOU010000271">
    <property type="protein sequence ID" value="CAF0940530.1"/>
    <property type="molecule type" value="Genomic_DNA"/>
</dbReference>
<protein>
    <submittedName>
        <fullName evidence="4">Uncharacterized protein</fullName>
    </submittedName>
</protein>
<dbReference type="Proteomes" id="UP000663882">
    <property type="component" value="Unassembled WGS sequence"/>
</dbReference>
<gene>
    <name evidence="3" type="ORF">RFH988_LOCUS7800</name>
    <name evidence="4" type="ORF">SEV965_LOCUS7685</name>
</gene>
<sequence length="168" mass="17645">MSNKYYLLSITFLLFVCFAQSQNETSSVTDGTTVAELTTPESVISRLPTPWMSSDTLPTTTNLMLPSFTGKMEDPTATSVLTMSSNTVPTFTTNPDVTHPSATNYSSSINLITSLTSIISTGITSTAPTTVLSGPSPGVPAQLGMGLGISLFGVLLIAEIILFARILG</sequence>
<proteinExistence type="predicted"/>
<evidence type="ECO:0000313" key="4">
    <source>
        <dbReference type="EMBL" id="CAF0940530.1"/>
    </source>
</evidence>
<dbReference type="AlphaFoldDB" id="A0A814CID6"/>
<dbReference type="EMBL" id="CAJNOO010000251">
    <property type="protein sequence ID" value="CAF0877707.1"/>
    <property type="molecule type" value="Genomic_DNA"/>
</dbReference>
<evidence type="ECO:0000256" key="1">
    <source>
        <dbReference type="SAM" id="Phobius"/>
    </source>
</evidence>
<feature type="signal peptide" evidence="2">
    <location>
        <begin position="1"/>
        <end position="21"/>
    </location>
</feature>
<name>A0A814CID6_9BILA</name>
<keyword evidence="1" id="KW-0812">Transmembrane</keyword>
<feature type="transmembrane region" description="Helical" evidence="1">
    <location>
        <begin position="143"/>
        <end position="164"/>
    </location>
</feature>
<accession>A0A814CID6</accession>
<feature type="chain" id="PRO_5036224042" evidence="2">
    <location>
        <begin position="22"/>
        <end position="168"/>
    </location>
</feature>
<organism evidence="4 5">
    <name type="scientific">Rotaria sordida</name>
    <dbReference type="NCBI Taxonomy" id="392033"/>
    <lineage>
        <taxon>Eukaryota</taxon>
        <taxon>Metazoa</taxon>
        <taxon>Spiralia</taxon>
        <taxon>Gnathifera</taxon>
        <taxon>Rotifera</taxon>
        <taxon>Eurotatoria</taxon>
        <taxon>Bdelloidea</taxon>
        <taxon>Philodinida</taxon>
        <taxon>Philodinidae</taxon>
        <taxon>Rotaria</taxon>
    </lineage>
</organism>
<keyword evidence="2" id="KW-0732">Signal</keyword>
<dbReference type="Proteomes" id="UP000663889">
    <property type="component" value="Unassembled WGS sequence"/>
</dbReference>
<evidence type="ECO:0000313" key="5">
    <source>
        <dbReference type="Proteomes" id="UP000663889"/>
    </source>
</evidence>
<comment type="caution">
    <text evidence="4">The sequence shown here is derived from an EMBL/GenBank/DDBJ whole genome shotgun (WGS) entry which is preliminary data.</text>
</comment>